<name>A0ABN2WUW4_9ACTN</name>
<dbReference type="EMBL" id="BAAAMQ010000008">
    <property type="protein sequence ID" value="GAA2099601.1"/>
    <property type="molecule type" value="Genomic_DNA"/>
</dbReference>
<feature type="domain" description="Glycosyltransferase 2-like" evidence="1">
    <location>
        <begin position="4"/>
        <end position="137"/>
    </location>
</feature>
<evidence type="ECO:0000313" key="3">
    <source>
        <dbReference type="Proteomes" id="UP001501161"/>
    </source>
</evidence>
<dbReference type="SUPFAM" id="SSF53448">
    <property type="entry name" value="Nucleotide-diphospho-sugar transferases"/>
    <property type="match status" value="1"/>
</dbReference>
<dbReference type="InterPro" id="IPR001173">
    <property type="entry name" value="Glyco_trans_2-like"/>
</dbReference>
<dbReference type="Gene3D" id="3.90.550.10">
    <property type="entry name" value="Spore Coat Polysaccharide Biosynthesis Protein SpsA, Chain A"/>
    <property type="match status" value="1"/>
</dbReference>
<comment type="caution">
    <text evidence="2">The sequence shown here is derived from an EMBL/GenBank/DDBJ whole genome shotgun (WGS) entry which is preliminary data.</text>
</comment>
<gene>
    <name evidence="2" type="ORF">GCM10009726_09210</name>
</gene>
<sequence>MIQVVVPAYNEAQRLPRTLVLLGSWIGEAHPDWAGRLEVLVVDNASTDGTADVARMLSTPQVPVSVLHCPEPGKGAAVRAGILATTADLVAFVDADGATSFDAFTQAVEHIRRGADVAIGSRAVSGSVTMARHSGLRERGAAAYRWCTARLVEDVRDTQCGFKVFRGPLARQVFADTHTAGFSFDVEVLGRAQLLGASIAEFPVTWVDVPGSTFDPARHGVQSFAQLAGIALMLRRAQRRAQRRVPAAPVDASVTPLVPPASADLALDA</sequence>
<evidence type="ECO:0000259" key="1">
    <source>
        <dbReference type="Pfam" id="PF00535"/>
    </source>
</evidence>
<organism evidence="2 3">
    <name type="scientific">Nocardioides furvisabuli</name>
    <dbReference type="NCBI Taxonomy" id="375542"/>
    <lineage>
        <taxon>Bacteria</taxon>
        <taxon>Bacillati</taxon>
        <taxon>Actinomycetota</taxon>
        <taxon>Actinomycetes</taxon>
        <taxon>Propionibacteriales</taxon>
        <taxon>Nocardioidaceae</taxon>
        <taxon>Nocardioides</taxon>
    </lineage>
</organism>
<dbReference type="Pfam" id="PF00535">
    <property type="entry name" value="Glycos_transf_2"/>
    <property type="match status" value="1"/>
</dbReference>
<accession>A0ABN2WUW4</accession>
<protein>
    <submittedName>
        <fullName evidence="2">Glycosyltransferase family 2 protein</fullName>
    </submittedName>
</protein>
<proteinExistence type="predicted"/>
<dbReference type="PANTHER" id="PTHR10859">
    <property type="entry name" value="GLYCOSYL TRANSFERASE"/>
    <property type="match status" value="1"/>
</dbReference>
<dbReference type="InterPro" id="IPR029044">
    <property type="entry name" value="Nucleotide-diphossugar_trans"/>
</dbReference>
<evidence type="ECO:0000313" key="2">
    <source>
        <dbReference type="EMBL" id="GAA2099601.1"/>
    </source>
</evidence>
<keyword evidence="3" id="KW-1185">Reference proteome</keyword>
<dbReference type="PANTHER" id="PTHR10859:SF91">
    <property type="entry name" value="DOLICHYL-PHOSPHATE BETA-GLUCOSYLTRANSFERASE"/>
    <property type="match status" value="1"/>
</dbReference>
<reference evidence="2 3" key="1">
    <citation type="journal article" date="2019" name="Int. J. Syst. Evol. Microbiol.">
        <title>The Global Catalogue of Microorganisms (GCM) 10K type strain sequencing project: providing services to taxonomists for standard genome sequencing and annotation.</title>
        <authorList>
            <consortium name="The Broad Institute Genomics Platform"/>
            <consortium name="The Broad Institute Genome Sequencing Center for Infectious Disease"/>
            <person name="Wu L."/>
            <person name="Ma J."/>
        </authorList>
    </citation>
    <scope>NUCLEOTIDE SEQUENCE [LARGE SCALE GENOMIC DNA]</scope>
    <source>
        <strain evidence="2 3">JCM 13813</strain>
    </source>
</reference>
<dbReference type="Proteomes" id="UP001501161">
    <property type="component" value="Unassembled WGS sequence"/>
</dbReference>